<dbReference type="Proteomes" id="UP000033423">
    <property type="component" value="Unassembled WGS sequence"/>
</dbReference>
<dbReference type="AlphaFoldDB" id="A0A0F3GJY8"/>
<comment type="caution">
    <text evidence="1">The sequence shown here is derived from an EMBL/GenBank/DDBJ whole genome shotgun (WGS) entry which is preliminary data.</text>
</comment>
<feature type="non-terminal residue" evidence="1">
    <location>
        <position position="191"/>
    </location>
</feature>
<gene>
    <name evidence="1" type="ORF">MBAV_005561</name>
</gene>
<reference evidence="1 2" key="1">
    <citation type="submission" date="2015-02" db="EMBL/GenBank/DDBJ databases">
        <title>Single-cell genomics of uncultivated deep-branching MTB reveals a conserved set of magnetosome genes.</title>
        <authorList>
            <person name="Kolinko S."/>
            <person name="Richter M."/>
            <person name="Glockner F.O."/>
            <person name="Brachmann A."/>
            <person name="Schuler D."/>
        </authorList>
    </citation>
    <scope>NUCLEOTIDE SEQUENCE [LARGE SCALE GENOMIC DNA]</scope>
    <source>
        <strain evidence="1">TM-1</strain>
    </source>
</reference>
<keyword evidence="2" id="KW-1185">Reference proteome</keyword>
<accession>A0A0F3GJY8</accession>
<proteinExistence type="predicted"/>
<sequence length="191" mass="20568">MAILPVVGLTIYITGQRYDPGLMNFKSTGADGGNVISFPREIGEFLLKGRVRTFGKDNLFEYVDGHAEYLINNGLVALYVAEYAKRGSTAEQSPDVVVDVYAMGRPEHAFGVLMDGAGPGNNEVKIGLMGYKTENGVSFFAGSYYVHITTFKEQPEVLTLAEAVNGALGVKAEAFSLFDRLPDIGKVVSTG</sequence>
<organism evidence="1 2">
    <name type="scientific">Candidatus Magnetobacterium bavaricum</name>
    <dbReference type="NCBI Taxonomy" id="29290"/>
    <lineage>
        <taxon>Bacteria</taxon>
        <taxon>Pseudomonadati</taxon>
        <taxon>Nitrospirota</taxon>
        <taxon>Thermodesulfovibrionia</taxon>
        <taxon>Thermodesulfovibrionales</taxon>
        <taxon>Candidatus Magnetobacteriaceae</taxon>
        <taxon>Candidatus Magnetobacterium</taxon>
    </lineage>
</organism>
<dbReference type="EMBL" id="LACI01002385">
    <property type="protein sequence ID" value="KJU82245.1"/>
    <property type="molecule type" value="Genomic_DNA"/>
</dbReference>
<dbReference type="InterPro" id="IPR046534">
    <property type="entry name" value="DUF6599"/>
</dbReference>
<name>A0A0F3GJY8_9BACT</name>
<protein>
    <submittedName>
        <fullName evidence="1">Uncharacterized protein</fullName>
    </submittedName>
</protein>
<dbReference type="Pfam" id="PF20244">
    <property type="entry name" value="DUF6599"/>
    <property type="match status" value="1"/>
</dbReference>
<evidence type="ECO:0000313" key="2">
    <source>
        <dbReference type="Proteomes" id="UP000033423"/>
    </source>
</evidence>
<evidence type="ECO:0000313" key="1">
    <source>
        <dbReference type="EMBL" id="KJU82245.1"/>
    </source>
</evidence>